<evidence type="ECO:0000313" key="2">
    <source>
        <dbReference type="EMBL" id="VDM62242.1"/>
    </source>
</evidence>
<evidence type="ECO:0000256" key="1">
    <source>
        <dbReference type="SAM" id="MobiDB-lite"/>
    </source>
</evidence>
<organism evidence="4">
    <name type="scientific">Angiostrongylus costaricensis</name>
    <name type="common">Nematode worm</name>
    <dbReference type="NCBI Taxonomy" id="334426"/>
    <lineage>
        <taxon>Eukaryota</taxon>
        <taxon>Metazoa</taxon>
        <taxon>Ecdysozoa</taxon>
        <taxon>Nematoda</taxon>
        <taxon>Chromadorea</taxon>
        <taxon>Rhabditida</taxon>
        <taxon>Rhabditina</taxon>
        <taxon>Rhabditomorpha</taxon>
        <taxon>Strongyloidea</taxon>
        <taxon>Metastrongylidae</taxon>
        <taxon>Angiostrongylus</taxon>
    </lineage>
</organism>
<evidence type="ECO:0000313" key="3">
    <source>
        <dbReference type="Proteomes" id="UP000267027"/>
    </source>
</evidence>
<keyword evidence="3" id="KW-1185">Reference proteome</keyword>
<feature type="region of interest" description="Disordered" evidence="1">
    <location>
        <begin position="12"/>
        <end position="31"/>
    </location>
</feature>
<name>A0A0R3PWT6_ANGCS</name>
<evidence type="ECO:0000313" key="4">
    <source>
        <dbReference type="WBParaSite" id="ACOC_0001065601-mRNA-1"/>
    </source>
</evidence>
<dbReference type="EMBL" id="UYYA01004517">
    <property type="protein sequence ID" value="VDM62242.1"/>
    <property type="molecule type" value="Genomic_DNA"/>
</dbReference>
<reference evidence="4" key="1">
    <citation type="submission" date="2016-04" db="UniProtKB">
        <authorList>
            <consortium name="WormBaseParasite"/>
        </authorList>
    </citation>
    <scope>IDENTIFICATION</scope>
</reference>
<proteinExistence type="predicted"/>
<reference evidence="2 3" key="2">
    <citation type="submission" date="2018-11" db="EMBL/GenBank/DDBJ databases">
        <authorList>
            <consortium name="Pathogen Informatics"/>
        </authorList>
    </citation>
    <scope>NUCLEOTIDE SEQUENCE [LARGE SCALE GENOMIC DNA]</scope>
    <source>
        <strain evidence="2 3">Costa Rica</strain>
    </source>
</reference>
<protein>
    <submittedName>
        <fullName evidence="2 4">Uncharacterized protein</fullName>
    </submittedName>
</protein>
<gene>
    <name evidence="2" type="ORF">ACOC_LOCUS10657</name>
</gene>
<dbReference type="WBParaSite" id="ACOC_0001065601-mRNA-1">
    <property type="protein sequence ID" value="ACOC_0001065601-mRNA-1"/>
    <property type="gene ID" value="ACOC_0001065601"/>
</dbReference>
<sequence>MLIDKLVLTKTPTPPTPLLPHVPRNSSSPASKTALKGWRLLASARPMTSCVILLACMGKSSIEDSDASCSVNPIWLDSSEKRVDDSLQADWAIVAEMLEIALLEQ</sequence>
<accession>A0A0R3PWT6</accession>
<dbReference type="AlphaFoldDB" id="A0A0R3PWT6"/>
<dbReference type="Proteomes" id="UP000267027">
    <property type="component" value="Unassembled WGS sequence"/>
</dbReference>